<dbReference type="EMBL" id="JAIWYP010000005">
    <property type="protein sequence ID" value="KAH3817365.1"/>
    <property type="molecule type" value="Genomic_DNA"/>
</dbReference>
<protein>
    <recommendedName>
        <fullName evidence="3">Interferon-induced protein 44-like</fullName>
    </recommendedName>
</protein>
<dbReference type="GO" id="GO:0006955">
    <property type="term" value="P:immune response"/>
    <property type="evidence" value="ECO:0007669"/>
    <property type="project" value="TreeGrafter"/>
</dbReference>
<dbReference type="PANTHER" id="PTHR14241">
    <property type="entry name" value="INTERFERON-INDUCED PROTEIN 44"/>
    <property type="match status" value="1"/>
</dbReference>
<evidence type="ECO:0000313" key="1">
    <source>
        <dbReference type="EMBL" id="KAH3817365.1"/>
    </source>
</evidence>
<dbReference type="PANTHER" id="PTHR14241:SF32">
    <property type="entry name" value="VWFA DOMAIN-CONTAINING PROTEIN-RELATED"/>
    <property type="match status" value="1"/>
</dbReference>
<accession>A0A9D4GLJ2</accession>
<reference evidence="1" key="2">
    <citation type="submission" date="2020-11" db="EMBL/GenBank/DDBJ databases">
        <authorList>
            <person name="McCartney M.A."/>
            <person name="Auch B."/>
            <person name="Kono T."/>
            <person name="Mallez S."/>
            <person name="Becker A."/>
            <person name="Gohl D.M."/>
            <person name="Silverstein K.A.T."/>
            <person name="Koren S."/>
            <person name="Bechman K.B."/>
            <person name="Herman A."/>
            <person name="Abrahante J.E."/>
            <person name="Garbe J."/>
        </authorList>
    </citation>
    <scope>NUCLEOTIDE SEQUENCE</scope>
    <source>
        <strain evidence="1">Duluth1</strain>
        <tissue evidence="1">Whole animal</tissue>
    </source>
</reference>
<name>A0A9D4GLJ2_DREPO</name>
<organism evidence="1 2">
    <name type="scientific">Dreissena polymorpha</name>
    <name type="common">Zebra mussel</name>
    <name type="synonym">Mytilus polymorpha</name>
    <dbReference type="NCBI Taxonomy" id="45954"/>
    <lineage>
        <taxon>Eukaryota</taxon>
        <taxon>Metazoa</taxon>
        <taxon>Spiralia</taxon>
        <taxon>Lophotrochozoa</taxon>
        <taxon>Mollusca</taxon>
        <taxon>Bivalvia</taxon>
        <taxon>Autobranchia</taxon>
        <taxon>Heteroconchia</taxon>
        <taxon>Euheterodonta</taxon>
        <taxon>Imparidentia</taxon>
        <taxon>Neoheterodontei</taxon>
        <taxon>Myida</taxon>
        <taxon>Dreissenoidea</taxon>
        <taxon>Dreissenidae</taxon>
        <taxon>Dreissena</taxon>
    </lineage>
</organism>
<reference evidence="1" key="1">
    <citation type="journal article" date="2019" name="bioRxiv">
        <title>The Genome of the Zebra Mussel, Dreissena polymorpha: A Resource for Invasive Species Research.</title>
        <authorList>
            <person name="McCartney M.A."/>
            <person name="Auch B."/>
            <person name="Kono T."/>
            <person name="Mallez S."/>
            <person name="Zhang Y."/>
            <person name="Obille A."/>
            <person name="Becker A."/>
            <person name="Abrahante J.E."/>
            <person name="Garbe J."/>
            <person name="Badalamenti J.P."/>
            <person name="Herman A."/>
            <person name="Mangelson H."/>
            <person name="Liachko I."/>
            <person name="Sullivan S."/>
            <person name="Sone E.D."/>
            <person name="Koren S."/>
            <person name="Silverstein K.A.T."/>
            <person name="Beckman K.B."/>
            <person name="Gohl D.M."/>
        </authorList>
    </citation>
    <scope>NUCLEOTIDE SEQUENCE</scope>
    <source>
        <strain evidence="1">Duluth1</strain>
        <tissue evidence="1">Whole animal</tissue>
    </source>
</reference>
<dbReference type="Proteomes" id="UP000828390">
    <property type="component" value="Unassembled WGS sequence"/>
</dbReference>
<gene>
    <name evidence="1" type="ORF">DPMN_118898</name>
</gene>
<dbReference type="AlphaFoldDB" id="A0A9D4GLJ2"/>
<comment type="caution">
    <text evidence="1">The sequence shown here is derived from an EMBL/GenBank/DDBJ whole genome shotgun (WGS) entry which is preliminary data.</text>
</comment>
<keyword evidence="2" id="KW-1185">Reference proteome</keyword>
<sequence>MLNGNISDFYEFNPATPICPENPGFVHQPKVKDKIHCVLFVIDAGTVGDIPPKLVEKMNSFQRIANRKGIPRAVLLTKVDLACKDVASNVINVFNSKKIEDAVDKASNLLGLPRNHVLPVKNYETEIELDDNISILALMALRQVLHFAEDYIQVLQNKLKACGVSSEKLDQRESLEKGSDQE</sequence>
<evidence type="ECO:0008006" key="3">
    <source>
        <dbReference type="Google" id="ProtNLM"/>
    </source>
</evidence>
<proteinExistence type="predicted"/>
<evidence type="ECO:0000313" key="2">
    <source>
        <dbReference type="Proteomes" id="UP000828390"/>
    </source>
</evidence>